<dbReference type="PATRIC" id="fig|1162668.3.peg.2500"/>
<reference evidence="3 4" key="1">
    <citation type="journal article" date="2012" name="J. Bacteriol.">
        <title>Complete Genome Sequence of Leptospirillum ferrooxidans Strain C2-3, Isolated from a Fresh Volcanic Ash Deposit on the Island of Miyake, Japan.</title>
        <authorList>
            <person name="Fujimura R."/>
            <person name="Sato Y."/>
            <person name="Nishizawa T."/>
            <person name="Oshima K."/>
            <person name="Kim S.-W."/>
            <person name="Hattori M."/>
            <person name="Kamijo T."/>
            <person name="Ohta H."/>
        </authorList>
    </citation>
    <scope>NUCLEOTIDE SEQUENCE [LARGE SCALE GENOMIC DNA]</scope>
    <source>
        <strain evidence="3 4">C2-3</strain>
    </source>
</reference>
<dbReference type="EMBL" id="AP012342">
    <property type="protein sequence ID" value="BAM07784.1"/>
    <property type="molecule type" value="Genomic_DNA"/>
</dbReference>
<reference evidence="4" key="2">
    <citation type="submission" date="2012-03" db="EMBL/GenBank/DDBJ databases">
        <title>The complete genome sequence of the pioneer microbe on fresh volcanic deposit, Leptospirillum ferrooxidans strain C2-3.</title>
        <authorList>
            <person name="Fujimura R."/>
            <person name="Sato Y."/>
            <person name="Nishizawa T."/>
            <person name="Nanba K."/>
            <person name="Oshima K."/>
            <person name="Hattori M."/>
            <person name="Kamijo T."/>
            <person name="Ohta H."/>
        </authorList>
    </citation>
    <scope>NUCLEOTIDE SEQUENCE [LARGE SCALE GENOMIC DNA]</scope>
    <source>
        <strain evidence="4">C2-3</strain>
    </source>
</reference>
<keyword evidence="2" id="KW-1133">Transmembrane helix</keyword>
<feature type="compositionally biased region" description="Basic and acidic residues" evidence="1">
    <location>
        <begin position="1"/>
        <end position="18"/>
    </location>
</feature>
<keyword evidence="2" id="KW-0812">Transmembrane</keyword>
<protein>
    <submittedName>
        <fullName evidence="3">Uncharacterized protein</fullName>
    </submittedName>
</protein>
<keyword evidence="4" id="KW-1185">Reference proteome</keyword>
<dbReference type="KEGG" id="lfc:LFE_2111"/>
<dbReference type="STRING" id="1162668.LFE_2111"/>
<evidence type="ECO:0000256" key="1">
    <source>
        <dbReference type="SAM" id="MobiDB-lite"/>
    </source>
</evidence>
<evidence type="ECO:0000313" key="3">
    <source>
        <dbReference type="EMBL" id="BAM07784.1"/>
    </source>
</evidence>
<proteinExistence type="predicted"/>
<dbReference type="HOGENOM" id="CLU_125926_0_0_0"/>
<feature type="transmembrane region" description="Helical" evidence="2">
    <location>
        <begin position="58"/>
        <end position="80"/>
    </location>
</feature>
<name>I0IR85_LEPFC</name>
<evidence type="ECO:0000313" key="4">
    <source>
        <dbReference type="Proteomes" id="UP000007382"/>
    </source>
</evidence>
<dbReference type="Proteomes" id="UP000007382">
    <property type="component" value="Chromosome"/>
</dbReference>
<dbReference type="AlphaFoldDB" id="I0IR85"/>
<keyword evidence="2" id="KW-0472">Membrane</keyword>
<feature type="region of interest" description="Disordered" evidence="1">
    <location>
        <begin position="1"/>
        <end position="51"/>
    </location>
</feature>
<accession>I0IR85</accession>
<evidence type="ECO:0000256" key="2">
    <source>
        <dbReference type="SAM" id="Phobius"/>
    </source>
</evidence>
<feature type="compositionally biased region" description="Acidic residues" evidence="1">
    <location>
        <begin position="37"/>
        <end position="46"/>
    </location>
</feature>
<organism evidence="3 4">
    <name type="scientific">Leptospirillum ferrooxidans (strain C2-3)</name>
    <dbReference type="NCBI Taxonomy" id="1162668"/>
    <lineage>
        <taxon>Bacteria</taxon>
        <taxon>Pseudomonadati</taxon>
        <taxon>Nitrospirota</taxon>
        <taxon>Nitrospiria</taxon>
        <taxon>Nitrospirales</taxon>
        <taxon>Nitrospiraceae</taxon>
        <taxon>Leptospirillum</taxon>
    </lineage>
</organism>
<gene>
    <name evidence="3" type="ordered locus">LFE_2111</name>
</gene>
<sequence length="184" mass="20182">MSEKEEIPPPTPDGHHPGAGDQAVGPASKEPEIIWHDDDDDDDDDPPMAPHRKEGRGCFLTLLIVSAIPVIFFLITFTGGDFLTYIYMRNWVTDHALVSRMPILYKPAQARSVVKTLDAFYDAGRKGKIPATEVISVSSEFKELLSYPGSIRPESLSDLVSHARAVMEQYHVADPGLPVGPSGK</sequence>
<dbReference type="RefSeq" id="WP_014450267.1">
    <property type="nucleotide sequence ID" value="NC_017094.1"/>
</dbReference>